<name>A0A179HDS0_PURLI</name>
<dbReference type="EMBL" id="LSBI01000006">
    <property type="protein sequence ID" value="OAQ88405.1"/>
    <property type="molecule type" value="Genomic_DNA"/>
</dbReference>
<evidence type="ECO:0000256" key="1">
    <source>
        <dbReference type="SAM" id="MobiDB-lite"/>
    </source>
</evidence>
<dbReference type="Proteomes" id="UP000078340">
    <property type="component" value="Unassembled WGS sequence"/>
</dbReference>
<sequence length="341" mass="37488">MHLWRERETTLSRGKQGESGYYFPATRSPARPRPVVQYPRTTCHAQVSMEKGFETRQFIVMHCHSAGWAVAVDCNTVLCKKNGLRIHNTATLMSGHSLCAPYAGEHHRTRARLTLAVPISRKGPLEVGKFYSALPGTLLLLLRTSENVAQGRDVRARLLCTTLGTSLPTEDYTYVCMRLCGRRDARSDVSQGTTHRPHRGPGDGQLQLADMDHVVNAMPKAADWPVMRRPHIFFLRSATWSDVPVANSEKIFTRFFAMAKPTHTNVPKGLQGELGERAGCWEGGGGIKSFHWPRMLLETLEAVAGGCSCAPTPPPHRNCAVITEAEGKGNTMSCSPGGCVI</sequence>
<feature type="compositionally biased region" description="Basic and acidic residues" evidence="1">
    <location>
        <begin position="1"/>
        <end position="10"/>
    </location>
</feature>
<evidence type="ECO:0000313" key="3">
    <source>
        <dbReference type="Proteomes" id="UP000078340"/>
    </source>
</evidence>
<proteinExistence type="predicted"/>
<accession>A0A179HDS0</accession>
<feature type="region of interest" description="Disordered" evidence="1">
    <location>
        <begin position="1"/>
        <end position="24"/>
    </location>
</feature>
<reference evidence="2 3" key="1">
    <citation type="submission" date="2016-02" db="EMBL/GenBank/DDBJ databases">
        <title>Biosynthesis of antibiotic leucinostatins and their inhibition on Phytophthora in bio-control Purpureocillium lilacinum.</title>
        <authorList>
            <person name="Wang G."/>
            <person name="Liu Z."/>
            <person name="Lin R."/>
            <person name="Li E."/>
            <person name="Mao Z."/>
            <person name="Ling J."/>
            <person name="Yin W."/>
            <person name="Xie B."/>
        </authorList>
    </citation>
    <scope>NUCLEOTIDE SEQUENCE [LARGE SCALE GENOMIC DNA]</scope>
    <source>
        <strain evidence="2">PLFJ-1</strain>
    </source>
</reference>
<comment type="caution">
    <text evidence="2">The sequence shown here is derived from an EMBL/GenBank/DDBJ whole genome shotgun (WGS) entry which is preliminary data.</text>
</comment>
<gene>
    <name evidence="2" type="ORF">VFPFJ_06870</name>
</gene>
<evidence type="ECO:0000313" key="2">
    <source>
        <dbReference type="EMBL" id="OAQ88405.1"/>
    </source>
</evidence>
<feature type="region of interest" description="Disordered" evidence="1">
    <location>
        <begin position="186"/>
        <end position="206"/>
    </location>
</feature>
<dbReference type="AlphaFoldDB" id="A0A179HDS0"/>
<organism evidence="2 3">
    <name type="scientific">Purpureocillium lilacinum</name>
    <name type="common">Paecilomyces lilacinus</name>
    <dbReference type="NCBI Taxonomy" id="33203"/>
    <lineage>
        <taxon>Eukaryota</taxon>
        <taxon>Fungi</taxon>
        <taxon>Dikarya</taxon>
        <taxon>Ascomycota</taxon>
        <taxon>Pezizomycotina</taxon>
        <taxon>Sordariomycetes</taxon>
        <taxon>Hypocreomycetidae</taxon>
        <taxon>Hypocreales</taxon>
        <taxon>Ophiocordycipitaceae</taxon>
        <taxon>Purpureocillium</taxon>
    </lineage>
</organism>
<protein>
    <submittedName>
        <fullName evidence="2">Uncharacterized protein</fullName>
    </submittedName>
</protein>